<keyword evidence="1" id="KW-0812">Transmembrane</keyword>
<gene>
    <name evidence="2" type="ORF">HDF09_001863</name>
</gene>
<organism evidence="2 3">
    <name type="scientific">Tunturiibacter empetritectus</name>
    <dbReference type="NCBI Taxonomy" id="3069691"/>
    <lineage>
        <taxon>Bacteria</taxon>
        <taxon>Pseudomonadati</taxon>
        <taxon>Acidobacteriota</taxon>
        <taxon>Terriglobia</taxon>
        <taxon>Terriglobales</taxon>
        <taxon>Acidobacteriaceae</taxon>
        <taxon>Tunturiibacter</taxon>
    </lineage>
</organism>
<evidence type="ECO:0000313" key="2">
    <source>
        <dbReference type="EMBL" id="MBB5317194.1"/>
    </source>
</evidence>
<evidence type="ECO:0000313" key="3">
    <source>
        <dbReference type="Proteomes" id="UP000568106"/>
    </source>
</evidence>
<keyword evidence="3" id="KW-1185">Reference proteome</keyword>
<protein>
    <submittedName>
        <fullName evidence="2">Uncharacterized protein</fullName>
    </submittedName>
</protein>
<evidence type="ECO:0000256" key="1">
    <source>
        <dbReference type="SAM" id="Phobius"/>
    </source>
</evidence>
<accession>A0A7W8IHD6</accession>
<reference evidence="2" key="1">
    <citation type="submission" date="2020-08" db="EMBL/GenBank/DDBJ databases">
        <title>Genomic Encyclopedia of Type Strains, Phase IV (KMG-V): Genome sequencing to study the core and pangenomes of soil and plant-associated prokaryotes.</title>
        <authorList>
            <person name="Whitman W."/>
        </authorList>
    </citation>
    <scope>NUCLEOTIDE SEQUENCE [LARGE SCALE GENOMIC DNA]</scope>
    <source>
        <strain evidence="2">M8UP27</strain>
    </source>
</reference>
<name>A0A7W8IHD6_9BACT</name>
<keyword evidence="1" id="KW-0472">Membrane</keyword>
<dbReference type="AlphaFoldDB" id="A0A7W8IHD6"/>
<comment type="caution">
    <text evidence="2">The sequence shown here is derived from an EMBL/GenBank/DDBJ whole genome shotgun (WGS) entry which is preliminary data.</text>
</comment>
<keyword evidence="1" id="KW-1133">Transmembrane helix</keyword>
<proteinExistence type="predicted"/>
<dbReference type="Proteomes" id="UP000568106">
    <property type="component" value="Unassembled WGS sequence"/>
</dbReference>
<sequence length="37" mass="4058">MSIPRTRLSFSTDTWAIVLSLALAIIVRAGLLKSVAW</sequence>
<feature type="transmembrane region" description="Helical" evidence="1">
    <location>
        <begin position="12"/>
        <end position="31"/>
    </location>
</feature>
<dbReference type="EMBL" id="JACHDY010000002">
    <property type="protein sequence ID" value="MBB5317194.1"/>
    <property type="molecule type" value="Genomic_DNA"/>
</dbReference>